<dbReference type="EMBL" id="CP159837">
    <property type="protein sequence ID" value="XCM39639.1"/>
    <property type="molecule type" value="Genomic_DNA"/>
</dbReference>
<protein>
    <submittedName>
        <fullName evidence="1">Uncharacterized protein</fullName>
    </submittedName>
</protein>
<name>A0AAU8JNK9_9CYAN</name>
<sequence>MFNLQQSIESVKNAFSQALQSIPEFLRLTDTEKGKVVDANFKSLVKDLMQDFGMIPGVDYKDDLRDNEPCADFVILSEKANNLMKDLLDGKITVVKEHTRVSKTGNTYTVNAHYRKIA</sequence>
<accession>A0AAU8JNK9</accession>
<dbReference type="AlphaFoldDB" id="A0AAU8JNK9"/>
<organism evidence="1">
    <name type="scientific">Planktothricoides raciborskii GIHE-MW2</name>
    <dbReference type="NCBI Taxonomy" id="2792601"/>
    <lineage>
        <taxon>Bacteria</taxon>
        <taxon>Bacillati</taxon>
        <taxon>Cyanobacteriota</taxon>
        <taxon>Cyanophyceae</taxon>
        <taxon>Oscillatoriophycideae</taxon>
        <taxon>Oscillatoriales</taxon>
        <taxon>Oscillatoriaceae</taxon>
        <taxon>Planktothricoides</taxon>
    </lineage>
</organism>
<dbReference type="RefSeq" id="WP_354636230.1">
    <property type="nucleotide sequence ID" value="NZ_CP159837.1"/>
</dbReference>
<evidence type="ECO:0000313" key="1">
    <source>
        <dbReference type="EMBL" id="XCM39639.1"/>
    </source>
</evidence>
<reference evidence="1" key="1">
    <citation type="submission" date="2024-07" db="EMBL/GenBank/DDBJ databases">
        <authorList>
            <person name="Kim Y.J."/>
            <person name="Jeong J.Y."/>
        </authorList>
    </citation>
    <scope>NUCLEOTIDE SEQUENCE</scope>
    <source>
        <strain evidence="1">GIHE-MW2</strain>
    </source>
</reference>
<gene>
    <name evidence="1" type="ORF">ABWT76_002583</name>
</gene>
<proteinExistence type="predicted"/>